<comment type="subcellular location">
    <subcellularLocation>
        <location evidence="1">Cell membrane</location>
        <topology evidence="1">Single-pass membrane protein</topology>
    </subcellularLocation>
</comment>
<feature type="domain" description="Phage shock protein PspC N-terminal" evidence="7">
    <location>
        <begin position="25"/>
        <end position="77"/>
    </location>
</feature>
<evidence type="ECO:0000259" key="7">
    <source>
        <dbReference type="Pfam" id="PF04024"/>
    </source>
</evidence>
<dbReference type="Pfam" id="PF04024">
    <property type="entry name" value="PspC"/>
    <property type="match status" value="1"/>
</dbReference>
<comment type="caution">
    <text evidence="8">The sequence shown here is derived from an EMBL/GenBank/DDBJ whole genome shotgun (WGS) entry which is preliminary data.</text>
</comment>
<gene>
    <name evidence="8" type="ORF">PPEP_a2666</name>
</gene>
<evidence type="ECO:0000256" key="2">
    <source>
        <dbReference type="ARBA" id="ARBA00022475"/>
    </source>
</evidence>
<keyword evidence="9" id="KW-1185">Reference proteome</keyword>
<sequence length="81" mass="9429">MTAEQLKQKGIKMKNRYQSTLSQMNSSKKIGGVCAQLAQRFDMPIWLTRLLTVLLFFKFPMFVMLVYGVAWFAMPKAKYDN</sequence>
<keyword evidence="4 6" id="KW-1133">Transmembrane helix</keyword>
<evidence type="ECO:0000256" key="5">
    <source>
        <dbReference type="ARBA" id="ARBA00023136"/>
    </source>
</evidence>
<feature type="transmembrane region" description="Helical" evidence="6">
    <location>
        <begin position="50"/>
        <end position="74"/>
    </location>
</feature>
<protein>
    <recommendedName>
        <fullName evidence="7">Phage shock protein PspC N-terminal domain-containing protein</fullName>
    </recommendedName>
</protein>
<dbReference type="EMBL" id="AQHF01000018">
    <property type="protein sequence ID" value="MBE0344968.1"/>
    <property type="molecule type" value="Genomic_DNA"/>
</dbReference>
<proteinExistence type="predicted"/>
<name>A0A8I0MT63_9GAMM</name>
<dbReference type="PANTHER" id="PTHR33885:SF3">
    <property type="entry name" value="PHAGE SHOCK PROTEIN C"/>
    <property type="match status" value="1"/>
</dbReference>
<reference evidence="8 9" key="1">
    <citation type="submission" date="2015-06" db="EMBL/GenBank/DDBJ databases">
        <title>Genome sequence of Pseudoalteromonas peptidolytica.</title>
        <authorList>
            <person name="Xie B.-B."/>
            <person name="Rong J.-C."/>
            <person name="Qin Q.-L."/>
            <person name="Zhang Y.-Z."/>
        </authorList>
    </citation>
    <scope>NUCLEOTIDE SEQUENCE [LARGE SCALE GENOMIC DNA]</scope>
    <source>
        <strain evidence="8 9">F12-50-A1</strain>
    </source>
</reference>
<organism evidence="8 9">
    <name type="scientific">Pseudoalteromonas peptidolytica F12-50-A1</name>
    <dbReference type="NCBI Taxonomy" id="1315280"/>
    <lineage>
        <taxon>Bacteria</taxon>
        <taxon>Pseudomonadati</taxon>
        <taxon>Pseudomonadota</taxon>
        <taxon>Gammaproteobacteria</taxon>
        <taxon>Alteromonadales</taxon>
        <taxon>Pseudoalteromonadaceae</taxon>
        <taxon>Pseudoalteromonas</taxon>
    </lineage>
</organism>
<keyword evidence="5 6" id="KW-0472">Membrane</keyword>
<dbReference type="GO" id="GO:0005886">
    <property type="term" value="C:plasma membrane"/>
    <property type="evidence" value="ECO:0007669"/>
    <property type="project" value="UniProtKB-SubCell"/>
</dbReference>
<dbReference type="InterPro" id="IPR052027">
    <property type="entry name" value="PspC"/>
</dbReference>
<evidence type="ECO:0000313" key="8">
    <source>
        <dbReference type="EMBL" id="MBE0344968.1"/>
    </source>
</evidence>
<evidence type="ECO:0000313" key="9">
    <source>
        <dbReference type="Proteomes" id="UP000660708"/>
    </source>
</evidence>
<evidence type="ECO:0000256" key="3">
    <source>
        <dbReference type="ARBA" id="ARBA00022692"/>
    </source>
</evidence>
<keyword evidence="3 6" id="KW-0812">Transmembrane</keyword>
<dbReference type="InterPro" id="IPR007168">
    <property type="entry name" value="Phageshock_PspC_N"/>
</dbReference>
<keyword evidence="2" id="KW-1003">Cell membrane</keyword>
<dbReference type="AlphaFoldDB" id="A0A8I0MT63"/>
<evidence type="ECO:0000256" key="4">
    <source>
        <dbReference type="ARBA" id="ARBA00022989"/>
    </source>
</evidence>
<dbReference type="Proteomes" id="UP000660708">
    <property type="component" value="Unassembled WGS sequence"/>
</dbReference>
<evidence type="ECO:0000256" key="6">
    <source>
        <dbReference type="SAM" id="Phobius"/>
    </source>
</evidence>
<dbReference type="PANTHER" id="PTHR33885">
    <property type="entry name" value="PHAGE SHOCK PROTEIN C"/>
    <property type="match status" value="1"/>
</dbReference>
<evidence type="ECO:0000256" key="1">
    <source>
        <dbReference type="ARBA" id="ARBA00004162"/>
    </source>
</evidence>
<accession>A0A8I0MT63</accession>